<evidence type="ECO:0000313" key="2">
    <source>
        <dbReference type="Proteomes" id="UP000243201"/>
    </source>
</evidence>
<dbReference type="Proteomes" id="UP000243201">
    <property type="component" value="Unassembled WGS sequence"/>
</dbReference>
<keyword evidence="2" id="KW-1185">Reference proteome</keyword>
<evidence type="ECO:0000313" key="1">
    <source>
        <dbReference type="EMBL" id="PMB89285.1"/>
    </source>
</evidence>
<organism evidence="1 2">
    <name type="scientific">Varibaculum cambriense</name>
    <dbReference type="NCBI Taxonomy" id="184870"/>
    <lineage>
        <taxon>Bacteria</taxon>
        <taxon>Bacillati</taxon>
        <taxon>Actinomycetota</taxon>
        <taxon>Actinomycetes</taxon>
        <taxon>Actinomycetales</taxon>
        <taxon>Actinomycetaceae</taxon>
        <taxon>Varibaculum</taxon>
    </lineage>
</organism>
<dbReference type="EMBL" id="PNGC01000002">
    <property type="protein sequence ID" value="PMB89285.1"/>
    <property type="molecule type" value="Genomic_DNA"/>
</dbReference>
<dbReference type="RefSeq" id="WP_102184331.1">
    <property type="nucleotide sequence ID" value="NZ_PNGC01000002.1"/>
</dbReference>
<reference evidence="1 2" key="1">
    <citation type="submission" date="2017-09" db="EMBL/GenBank/DDBJ databases">
        <title>Bacterial strain isolated from the female urinary microbiota.</title>
        <authorList>
            <person name="Thomas-White K."/>
            <person name="Kumar N."/>
            <person name="Forster S."/>
            <person name="Putonti C."/>
            <person name="Lawley T."/>
            <person name="Wolfe A.J."/>
        </authorList>
    </citation>
    <scope>NUCLEOTIDE SEQUENCE [LARGE SCALE GENOMIC DNA]</scope>
    <source>
        <strain evidence="1 2">UMB0744</strain>
    </source>
</reference>
<accession>A0ABX4UNK7</accession>
<protein>
    <recommendedName>
        <fullName evidence="3">Minor tail protein</fullName>
    </recommendedName>
</protein>
<sequence length="588" mass="62051">MSIASKVSELAAKLADHARRISDLETSPRLPYSSLSDGETIDLIGGEGNVVSTFGKNPDGTYATVPFDGPAPRRLIEPSVDDEGVVDSGEVDVVSDAPGTITVKFSPKKVLPADFAGVDFFYTSGEDRVLLGSVTSLTGGAKTVAVKPGSYEVVAQMRSIPGKTTLLDHKFSVTVAAPVDVKDFDNAKARLTTAQSQIDALLAAPPSAGVSVSATPPSDPKNGDMWLHPVTDDMGNTVHVLQVYQAGAWVTVEDQDAKQIAAGAKASADAATQTANLAKTTAEQAATGAVDVTRLAADSNSTVKESVVGKLWDVIRAKLVAAKQIITEDMLATGSVTASKITASEELSAKAAKFLRITADQIKAGTLNAKVKIGSEGSITVGNNDIVLDSEKISVGHKTWNQLPSGYWDKTNQIILDPRSGMDIYIPGNEDPKNLIEPLDPSKPIDPRLPGPRGISFIAVDQDQTKHPQAAINAYSGHEESILGFEVNNMGDTDGNSLTALEIGRNRIVACHYPDTTNGPYPELPVLYATAAFPVRGEDIARALKQVAITHGTDPKVTRPDAETVTWIGTVEPVNLASTDIWIEPQAS</sequence>
<name>A0ABX4UNK7_9ACTO</name>
<evidence type="ECO:0008006" key="3">
    <source>
        <dbReference type="Google" id="ProtNLM"/>
    </source>
</evidence>
<proteinExistence type="predicted"/>
<gene>
    <name evidence="1" type="ORF">CJ240_05830</name>
</gene>
<comment type="caution">
    <text evidence="1">The sequence shown here is derived from an EMBL/GenBank/DDBJ whole genome shotgun (WGS) entry which is preliminary data.</text>
</comment>